<reference evidence="1" key="1">
    <citation type="journal article" date="2014" name="BMC Genomics">
        <title>Characterizing the developmental transcriptome of the oriental fruit fly, Bactrocera dorsalis (Diptera: Tephritidae) through comparative genomic analysis with Drosophila melanogaster utilizing modENCODE datasets.</title>
        <authorList>
            <person name="Geib S.M."/>
            <person name="Calla B."/>
            <person name="Hall B."/>
            <person name="Hou S."/>
            <person name="Manoukis N.C."/>
        </authorList>
    </citation>
    <scope>NUCLEOTIDE SEQUENCE</scope>
    <source>
        <strain evidence="1">Punador</strain>
    </source>
</reference>
<sequence>MSYRPLFNKLMPNAVLRQLVVPQSPLVMRTQLQHSLKPRTPLNKPSMFSPTIIKRYWETIPLVVLTLCGLTCEFLATLRIALTRDDVCYFGKMPYEDYTRLLKNKPPPIKKLRTYNQRYVWPAGLVDALKDGEF</sequence>
<proteinExistence type="predicted"/>
<organism evidence="1">
    <name type="scientific">Bactrocera dorsalis</name>
    <name type="common">Oriental fruit fly</name>
    <name type="synonym">Dacus dorsalis</name>
    <dbReference type="NCBI Taxonomy" id="27457"/>
    <lineage>
        <taxon>Eukaryota</taxon>
        <taxon>Metazoa</taxon>
        <taxon>Ecdysozoa</taxon>
        <taxon>Arthropoda</taxon>
        <taxon>Hexapoda</taxon>
        <taxon>Insecta</taxon>
        <taxon>Pterygota</taxon>
        <taxon>Neoptera</taxon>
        <taxon>Endopterygota</taxon>
        <taxon>Diptera</taxon>
        <taxon>Brachycera</taxon>
        <taxon>Muscomorpha</taxon>
        <taxon>Tephritoidea</taxon>
        <taxon>Tephritidae</taxon>
        <taxon>Bactrocera</taxon>
        <taxon>Bactrocera</taxon>
    </lineage>
</organism>
<accession>A0A034WIM6</accession>
<dbReference type="AlphaFoldDB" id="A0A034WIM6"/>
<protein>
    <submittedName>
        <fullName evidence="1">Uncharacterized protein</fullName>
    </submittedName>
</protein>
<name>A0A034WIM6_BACDO</name>
<evidence type="ECO:0000313" key="1">
    <source>
        <dbReference type="EMBL" id="JAC53623.1"/>
    </source>
</evidence>
<dbReference type="OrthoDB" id="7988943at2759"/>
<dbReference type="EMBL" id="GAKP01005329">
    <property type="protein sequence ID" value="JAC53623.1"/>
    <property type="molecule type" value="Transcribed_RNA"/>
</dbReference>
<dbReference type="EMBL" id="GAKP01005328">
    <property type="protein sequence ID" value="JAC53624.1"/>
    <property type="molecule type" value="Transcribed_RNA"/>
</dbReference>
<dbReference type="EMBL" id="GAKP01005330">
    <property type="protein sequence ID" value="JAC53622.1"/>
    <property type="molecule type" value="Transcribed_RNA"/>
</dbReference>